<comment type="caution">
    <text evidence="1">The sequence shown here is derived from an EMBL/GenBank/DDBJ whole genome shotgun (WGS) entry which is preliminary data.</text>
</comment>
<reference evidence="1" key="1">
    <citation type="submission" date="2020-08" db="EMBL/GenBank/DDBJ databases">
        <title>Multicomponent nature underlies the extraordinary mechanical properties of spider dragline silk.</title>
        <authorList>
            <person name="Kono N."/>
            <person name="Nakamura H."/>
            <person name="Mori M."/>
            <person name="Yoshida Y."/>
            <person name="Ohtoshi R."/>
            <person name="Malay A.D."/>
            <person name="Moran D.A.P."/>
            <person name="Tomita M."/>
            <person name="Numata K."/>
            <person name="Arakawa K."/>
        </authorList>
    </citation>
    <scope>NUCLEOTIDE SEQUENCE</scope>
</reference>
<evidence type="ECO:0000313" key="2">
    <source>
        <dbReference type="Proteomes" id="UP000886998"/>
    </source>
</evidence>
<sequence>MTVGPTLFKPQIIILWLSRPPRFSLHPFGIRCPLLLLGDLSVWDGGLIGAPAGAPYLPRPPSHVPPAPPIPPLLSCWAPAAGIAGAPGPGIAAAPIAREIFPP</sequence>
<dbReference type="Proteomes" id="UP000886998">
    <property type="component" value="Unassembled WGS sequence"/>
</dbReference>
<proteinExistence type="predicted"/>
<evidence type="ECO:0000313" key="1">
    <source>
        <dbReference type="EMBL" id="GFY39362.1"/>
    </source>
</evidence>
<accession>A0A8X7BQY4</accession>
<protein>
    <submittedName>
        <fullName evidence="1">Uncharacterized protein</fullName>
    </submittedName>
</protein>
<dbReference type="AlphaFoldDB" id="A0A8X7BQY4"/>
<dbReference type="EMBL" id="BMAV01001353">
    <property type="protein sequence ID" value="GFY39362.1"/>
    <property type="molecule type" value="Genomic_DNA"/>
</dbReference>
<organism evidence="1 2">
    <name type="scientific">Trichonephila inaurata madagascariensis</name>
    <dbReference type="NCBI Taxonomy" id="2747483"/>
    <lineage>
        <taxon>Eukaryota</taxon>
        <taxon>Metazoa</taxon>
        <taxon>Ecdysozoa</taxon>
        <taxon>Arthropoda</taxon>
        <taxon>Chelicerata</taxon>
        <taxon>Arachnida</taxon>
        <taxon>Araneae</taxon>
        <taxon>Araneomorphae</taxon>
        <taxon>Entelegynae</taxon>
        <taxon>Araneoidea</taxon>
        <taxon>Nephilidae</taxon>
        <taxon>Trichonephila</taxon>
        <taxon>Trichonephila inaurata</taxon>
    </lineage>
</organism>
<keyword evidence="2" id="KW-1185">Reference proteome</keyword>
<name>A0A8X7BQY4_9ARAC</name>
<gene>
    <name evidence="1" type="ORF">TNIN_152001</name>
</gene>